<reference evidence="4 5" key="2">
    <citation type="journal article" date="2013" name="J. Biotechnol.">
        <title>Complete genome sequence of the kirromycin producer Streptomyces collinus Tu 365 consisting of a linear chromosome and two linear plasmids.</title>
        <authorList>
            <person name="Ruckert C."/>
            <person name="Szczepanowski R."/>
            <person name="Albersmeier A."/>
            <person name="Goesmann A."/>
            <person name="Iftime D."/>
            <person name="Musiol E.M."/>
            <person name="Blin K."/>
            <person name="Wohlleben W."/>
            <person name="Puhler A."/>
            <person name="Kalinowski J."/>
            <person name="Weber T."/>
        </authorList>
    </citation>
    <scope>NUCLEOTIDE SEQUENCE [LARGE SCALE GENOMIC DNA]</scope>
    <source>
        <strain evidence="5">DSM 40733 / Tue 365</strain>
    </source>
</reference>
<dbReference type="InterPro" id="IPR029058">
    <property type="entry name" value="AB_hydrolase_fold"/>
</dbReference>
<name>S5VH46_STRC3</name>
<feature type="compositionally biased region" description="Low complexity" evidence="2">
    <location>
        <begin position="287"/>
        <end position="297"/>
    </location>
</feature>
<dbReference type="eggNOG" id="COG0596">
    <property type="taxonomic scope" value="Bacteria"/>
</dbReference>
<feature type="domain" description="AB hydrolase-1" evidence="3">
    <location>
        <begin position="29"/>
        <end position="269"/>
    </location>
</feature>
<accession>S5VH46</accession>
<dbReference type="AlphaFoldDB" id="S5VH46"/>
<evidence type="ECO:0000256" key="2">
    <source>
        <dbReference type="SAM" id="MobiDB-lite"/>
    </source>
</evidence>
<dbReference type="InterPro" id="IPR000073">
    <property type="entry name" value="AB_hydrolase_1"/>
</dbReference>
<dbReference type="STRING" id="1214242.B446_04735"/>
<reference evidence="5" key="1">
    <citation type="submission" date="2012-10" db="EMBL/GenBank/DDBJ databases">
        <title>The complete genome sequence of Streptomyces collinus Tu 365.</title>
        <authorList>
            <person name="Ruckert C."/>
            <person name="Szczepanowski R."/>
            <person name="Goesmann A."/>
            <person name="Pross E.K."/>
            <person name="Musiol E.M."/>
            <person name="Blin K."/>
            <person name="Wohlleben W."/>
            <person name="Puhler A."/>
            <person name="Weber T."/>
            <person name="Kalinowski J."/>
        </authorList>
    </citation>
    <scope>NUCLEOTIDE SEQUENCE [LARGE SCALE GENOMIC DNA]</scope>
    <source>
        <strain evidence="5">DSM 40733 / Tue 365</strain>
    </source>
</reference>
<sequence length="306" mass="33041">MIVRMPTFSAPDGTRLAYHLRGTGETLAVLPGGPMRASEYLGELGGLAAHRRLALLDLRGTGDSAVPADPATYRCDRQVDDVEAWRVHLGLERMDLLAHSAGGCLATLYAARHPERVRRLVLVTANPSALGMRATAEDRLAAARLRSGEPWFAQAFPAFESWLTGDGDFDEVFLPFFYGRWDDAARAHVEPEERQTNDEAGERYFGEGAFTPDATRAALAALAAPVLVYAGEWDGGPRPELARRTAGAFPDATLTVQPGAAHFPWLDDPEHFVREIVAFLDADRATGADPAAARPAPVSGRGRTPS</sequence>
<dbReference type="Proteomes" id="UP000015423">
    <property type="component" value="Chromosome"/>
</dbReference>
<feature type="region of interest" description="Disordered" evidence="2">
    <location>
        <begin position="285"/>
        <end position="306"/>
    </location>
</feature>
<dbReference type="GO" id="GO:0016787">
    <property type="term" value="F:hydrolase activity"/>
    <property type="evidence" value="ECO:0007669"/>
    <property type="project" value="UniProtKB-KW"/>
</dbReference>
<dbReference type="EMBL" id="CP006259">
    <property type="protein sequence ID" value="AGS67775.1"/>
    <property type="molecule type" value="Genomic_DNA"/>
</dbReference>
<evidence type="ECO:0000313" key="4">
    <source>
        <dbReference type="EMBL" id="AGS67775.1"/>
    </source>
</evidence>
<dbReference type="PANTHER" id="PTHR43798:SF31">
    <property type="entry name" value="AB HYDROLASE SUPERFAMILY PROTEIN YCLE"/>
    <property type="match status" value="1"/>
</dbReference>
<dbReference type="GO" id="GO:0016020">
    <property type="term" value="C:membrane"/>
    <property type="evidence" value="ECO:0007669"/>
    <property type="project" value="TreeGrafter"/>
</dbReference>
<dbReference type="InterPro" id="IPR050266">
    <property type="entry name" value="AB_hydrolase_sf"/>
</dbReference>
<protein>
    <submittedName>
        <fullName evidence="4">Hydrolase</fullName>
    </submittedName>
</protein>
<dbReference type="PATRIC" id="fig|1214242.5.peg.984"/>
<proteinExistence type="predicted"/>
<gene>
    <name evidence="4" type="ORF">B446_04735</name>
</gene>
<dbReference type="KEGG" id="sci:B446_04735"/>
<keyword evidence="5" id="KW-1185">Reference proteome</keyword>
<dbReference type="Gene3D" id="3.40.50.1820">
    <property type="entry name" value="alpha/beta hydrolase"/>
    <property type="match status" value="1"/>
</dbReference>
<dbReference type="PRINTS" id="PR00111">
    <property type="entry name" value="ABHYDROLASE"/>
</dbReference>
<evidence type="ECO:0000313" key="5">
    <source>
        <dbReference type="Proteomes" id="UP000015423"/>
    </source>
</evidence>
<evidence type="ECO:0000259" key="3">
    <source>
        <dbReference type="Pfam" id="PF00561"/>
    </source>
</evidence>
<dbReference type="SUPFAM" id="SSF53474">
    <property type="entry name" value="alpha/beta-Hydrolases"/>
    <property type="match status" value="1"/>
</dbReference>
<dbReference type="HOGENOM" id="CLU_020336_50_0_11"/>
<evidence type="ECO:0000256" key="1">
    <source>
        <dbReference type="ARBA" id="ARBA00022801"/>
    </source>
</evidence>
<dbReference type="Pfam" id="PF00561">
    <property type="entry name" value="Abhydrolase_1"/>
    <property type="match status" value="1"/>
</dbReference>
<organism evidence="4 5">
    <name type="scientific">Streptomyces collinus (strain DSM 40733 / Tue 365)</name>
    <dbReference type="NCBI Taxonomy" id="1214242"/>
    <lineage>
        <taxon>Bacteria</taxon>
        <taxon>Bacillati</taxon>
        <taxon>Actinomycetota</taxon>
        <taxon>Actinomycetes</taxon>
        <taxon>Kitasatosporales</taxon>
        <taxon>Streptomycetaceae</taxon>
        <taxon>Streptomyces</taxon>
    </lineage>
</organism>
<keyword evidence="1 4" id="KW-0378">Hydrolase</keyword>
<dbReference type="PANTHER" id="PTHR43798">
    <property type="entry name" value="MONOACYLGLYCEROL LIPASE"/>
    <property type="match status" value="1"/>
</dbReference>